<evidence type="ECO:0000313" key="7">
    <source>
        <dbReference type="EMBL" id="KAF2198618.1"/>
    </source>
</evidence>
<evidence type="ECO:0000256" key="4">
    <source>
        <dbReference type="ARBA" id="ARBA00023002"/>
    </source>
</evidence>
<comment type="caution">
    <text evidence="7">The sequence shown here is derived from an EMBL/GenBank/DDBJ whole genome shotgun (WGS) entry which is preliminary data.</text>
</comment>
<feature type="domain" description="Prolyl 4-hydroxylase alpha subunit" evidence="6">
    <location>
        <begin position="81"/>
        <end position="272"/>
    </location>
</feature>
<dbReference type="Pfam" id="PF13640">
    <property type="entry name" value="2OG-FeII_Oxy_3"/>
    <property type="match status" value="1"/>
</dbReference>
<dbReference type="OrthoDB" id="420380at2759"/>
<keyword evidence="3" id="KW-0223">Dioxygenase</keyword>
<evidence type="ECO:0000256" key="2">
    <source>
        <dbReference type="ARBA" id="ARBA00022723"/>
    </source>
</evidence>
<evidence type="ECO:0000256" key="3">
    <source>
        <dbReference type="ARBA" id="ARBA00022964"/>
    </source>
</evidence>
<organism evidence="7 8">
    <name type="scientific">Delitschia confertaspora ATCC 74209</name>
    <dbReference type="NCBI Taxonomy" id="1513339"/>
    <lineage>
        <taxon>Eukaryota</taxon>
        <taxon>Fungi</taxon>
        <taxon>Dikarya</taxon>
        <taxon>Ascomycota</taxon>
        <taxon>Pezizomycotina</taxon>
        <taxon>Dothideomycetes</taxon>
        <taxon>Pleosporomycetidae</taxon>
        <taxon>Pleosporales</taxon>
        <taxon>Delitschiaceae</taxon>
        <taxon>Delitschia</taxon>
    </lineage>
</organism>
<dbReference type="GO" id="GO:0031418">
    <property type="term" value="F:L-ascorbic acid binding"/>
    <property type="evidence" value="ECO:0007669"/>
    <property type="project" value="InterPro"/>
</dbReference>
<evidence type="ECO:0000256" key="1">
    <source>
        <dbReference type="ARBA" id="ARBA00001961"/>
    </source>
</evidence>
<dbReference type="SMART" id="SM00702">
    <property type="entry name" value="P4Hc"/>
    <property type="match status" value="1"/>
</dbReference>
<dbReference type="Gene3D" id="2.60.120.620">
    <property type="entry name" value="q2cbj1_9rhob like domain"/>
    <property type="match status" value="1"/>
</dbReference>
<evidence type="ECO:0000259" key="6">
    <source>
        <dbReference type="SMART" id="SM00702"/>
    </source>
</evidence>
<dbReference type="EMBL" id="ML994130">
    <property type="protein sequence ID" value="KAF2198618.1"/>
    <property type="molecule type" value="Genomic_DNA"/>
</dbReference>
<protein>
    <recommendedName>
        <fullName evidence="6">Prolyl 4-hydroxylase alpha subunit domain-containing protein</fullName>
    </recommendedName>
</protein>
<evidence type="ECO:0000313" key="8">
    <source>
        <dbReference type="Proteomes" id="UP000799536"/>
    </source>
</evidence>
<dbReference type="InterPro" id="IPR006620">
    <property type="entry name" value="Pro_4_hyd_alph"/>
</dbReference>
<keyword evidence="2" id="KW-0479">Metal-binding</keyword>
<evidence type="ECO:0000256" key="5">
    <source>
        <dbReference type="ARBA" id="ARBA00023004"/>
    </source>
</evidence>
<accession>A0A9P4JFS5</accession>
<dbReference type="GO" id="GO:0005506">
    <property type="term" value="F:iron ion binding"/>
    <property type="evidence" value="ECO:0007669"/>
    <property type="project" value="InterPro"/>
</dbReference>
<keyword evidence="4" id="KW-0560">Oxidoreductase</keyword>
<keyword evidence="8" id="KW-1185">Reference proteome</keyword>
<gene>
    <name evidence="7" type="ORF">GQ43DRAFT_443181</name>
</gene>
<proteinExistence type="predicted"/>
<name>A0A9P4JFS5_9PLEO</name>
<sequence>MGVFQSLSQYLLLYWLPIIAGVTYLKGDFSGFASLISPPKLADLSENIWKTFSRLSTTENVNSHYGCRPHTYKTHIFSKDPLVIYIEDFLTTEEADGLVGMSSELLNDSLVVLNGEARVDKDYRVSRSATLPETDLERCIAERAQSFQGYGTSSGMMEPLQVVEYGISGHFSYHFDWAKRHLRETTFFVYLEANCTGGGTGFPRLDAPEEKEWCKFVDCQRPFDEGVVFKPIKGNAIFWQNLKEDGEGHEKTLHAGLPLTSGKKVGLNIWTVKRGFEIQDYDL</sequence>
<dbReference type="InterPro" id="IPR044862">
    <property type="entry name" value="Pro_4_hyd_alph_FE2OG_OXY"/>
</dbReference>
<keyword evidence="5" id="KW-0408">Iron</keyword>
<dbReference type="PANTHER" id="PTHR10869:SF246">
    <property type="entry name" value="TRANSMEMBRANE PROLYL 4-HYDROXYLASE"/>
    <property type="match status" value="1"/>
</dbReference>
<dbReference type="Proteomes" id="UP000799536">
    <property type="component" value="Unassembled WGS sequence"/>
</dbReference>
<reference evidence="7" key="1">
    <citation type="journal article" date="2020" name="Stud. Mycol.">
        <title>101 Dothideomycetes genomes: a test case for predicting lifestyles and emergence of pathogens.</title>
        <authorList>
            <person name="Haridas S."/>
            <person name="Albert R."/>
            <person name="Binder M."/>
            <person name="Bloem J."/>
            <person name="Labutti K."/>
            <person name="Salamov A."/>
            <person name="Andreopoulos B."/>
            <person name="Baker S."/>
            <person name="Barry K."/>
            <person name="Bills G."/>
            <person name="Bluhm B."/>
            <person name="Cannon C."/>
            <person name="Castanera R."/>
            <person name="Culley D."/>
            <person name="Daum C."/>
            <person name="Ezra D."/>
            <person name="Gonzalez J."/>
            <person name="Henrissat B."/>
            <person name="Kuo A."/>
            <person name="Liang C."/>
            <person name="Lipzen A."/>
            <person name="Lutzoni F."/>
            <person name="Magnuson J."/>
            <person name="Mondo S."/>
            <person name="Nolan M."/>
            <person name="Ohm R."/>
            <person name="Pangilinan J."/>
            <person name="Park H.-J."/>
            <person name="Ramirez L."/>
            <person name="Alfaro M."/>
            <person name="Sun H."/>
            <person name="Tritt A."/>
            <person name="Yoshinaga Y."/>
            <person name="Zwiers L.-H."/>
            <person name="Turgeon B."/>
            <person name="Goodwin S."/>
            <person name="Spatafora J."/>
            <person name="Crous P."/>
            <person name="Grigoriev I."/>
        </authorList>
    </citation>
    <scope>NUCLEOTIDE SEQUENCE</scope>
    <source>
        <strain evidence="7">ATCC 74209</strain>
    </source>
</reference>
<dbReference type="GO" id="GO:0004656">
    <property type="term" value="F:procollagen-proline 4-dioxygenase activity"/>
    <property type="evidence" value="ECO:0007669"/>
    <property type="project" value="TreeGrafter"/>
</dbReference>
<comment type="cofactor">
    <cofactor evidence="1">
        <name>L-ascorbate</name>
        <dbReference type="ChEBI" id="CHEBI:38290"/>
    </cofactor>
</comment>
<dbReference type="PANTHER" id="PTHR10869">
    <property type="entry name" value="PROLYL 4-HYDROXYLASE ALPHA SUBUNIT"/>
    <property type="match status" value="1"/>
</dbReference>
<dbReference type="GO" id="GO:0005783">
    <property type="term" value="C:endoplasmic reticulum"/>
    <property type="evidence" value="ECO:0007669"/>
    <property type="project" value="TreeGrafter"/>
</dbReference>
<dbReference type="AlphaFoldDB" id="A0A9P4JFS5"/>
<dbReference type="InterPro" id="IPR045054">
    <property type="entry name" value="P4HA-like"/>
</dbReference>